<accession>A0AA46ADH7</accession>
<comment type="caution">
    <text evidence="2">The sequence shown here is derived from an EMBL/GenBank/DDBJ whole genome shotgun (WGS) entry which is preliminary data.</text>
</comment>
<dbReference type="AlphaFoldDB" id="A0AA46ADH7"/>
<dbReference type="InterPro" id="IPR029068">
    <property type="entry name" value="Glyas_Bleomycin-R_OHBP_Dase"/>
</dbReference>
<dbReference type="PANTHER" id="PTHR21366">
    <property type="entry name" value="GLYOXALASE FAMILY PROTEIN"/>
    <property type="match status" value="1"/>
</dbReference>
<dbReference type="CDD" id="cd06587">
    <property type="entry name" value="VOC"/>
    <property type="match status" value="1"/>
</dbReference>
<dbReference type="Proteomes" id="UP001157946">
    <property type="component" value="Unassembled WGS sequence"/>
</dbReference>
<dbReference type="Gene3D" id="3.10.180.10">
    <property type="entry name" value="2,3-Dihydroxybiphenyl 1,2-Dioxygenase, domain 1"/>
    <property type="match status" value="1"/>
</dbReference>
<organism evidence="2 3">
    <name type="scientific">Laceyella tengchongensis</name>
    <dbReference type="NCBI Taxonomy" id="574699"/>
    <lineage>
        <taxon>Bacteria</taxon>
        <taxon>Bacillati</taxon>
        <taxon>Bacillota</taxon>
        <taxon>Bacilli</taxon>
        <taxon>Bacillales</taxon>
        <taxon>Thermoactinomycetaceae</taxon>
        <taxon>Laceyella</taxon>
    </lineage>
</organism>
<dbReference type="InterPro" id="IPR037523">
    <property type="entry name" value="VOC_core"/>
</dbReference>
<dbReference type="Pfam" id="PF00903">
    <property type="entry name" value="Glyoxalase"/>
    <property type="match status" value="1"/>
</dbReference>
<keyword evidence="3" id="KW-1185">Reference proteome</keyword>
<dbReference type="InterPro" id="IPR050383">
    <property type="entry name" value="GlyoxalaseI/FosfomycinResist"/>
</dbReference>
<evidence type="ECO:0000259" key="1">
    <source>
        <dbReference type="PROSITE" id="PS51819"/>
    </source>
</evidence>
<sequence length="157" mass="18381">MIKGLYEAHLPVSDIERSIAFYQKLGLELAYKGEKLAFVWIEKGKSWLGLWETDQVTLPYHPSIRHIAFHVSLEDITQAKKWLQEKGIEVKEAFRFSPERQPLVLPNNPQAHAAIYFHDPDGNLLELISPLRLDVEEEFEMMELADWYNKMETEKKV</sequence>
<reference evidence="2" key="1">
    <citation type="submission" date="2017-05" db="EMBL/GenBank/DDBJ databases">
        <authorList>
            <person name="Varghese N."/>
            <person name="Submissions S."/>
        </authorList>
    </citation>
    <scope>NUCLEOTIDE SEQUENCE</scope>
    <source>
        <strain evidence="2">DSM 45262</strain>
    </source>
</reference>
<protein>
    <submittedName>
        <fullName evidence="2">Catechol 2,3-dioxygenase</fullName>
    </submittedName>
</protein>
<evidence type="ECO:0000313" key="3">
    <source>
        <dbReference type="Proteomes" id="UP001157946"/>
    </source>
</evidence>
<dbReference type="PROSITE" id="PS51819">
    <property type="entry name" value="VOC"/>
    <property type="match status" value="1"/>
</dbReference>
<dbReference type="InterPro" id="IPR004360">
    <property type="entry name" value="Glyas_Fos-R_dOase_dom"/>
</dbReference>
<dbReference type="PANTHER" id="PTHR21366:SF31">
    <property type="entry name" value="METALLOTHIOL TRANSFERASE FOSB"/>
    <property type="match status" value="1"/>
</dbReference>
<dbReference type="EMBL" id="FXTU01000001">
    <property type="protein sequence ID" value="SMP05857.1"/>
    <property type="molecule type" value="Genomic_DNA"/>
</dbReference>
<dbReference type="RefSeq" id="WP_022735949.1">
    <property type="nucleotide sequence ID" value="NZ_FXTU01000001.1"/>
</dbReference>
<evidence type="ECO:0000313" key="2">
    <source>
        <dbReference type="EMBL" id="SMP05857.1"/>
    </source>
</evidence>
<name>A0AA46ADH7_9BACL</name>
<proteinExistence type="predicted"/>
<gene>
    <name evidence="2" type="ORF">SAMN06265361_101650</name>
</gene>
<dbReference type="SUPFAM" id="SSF54593">
    <property type="entry name" value="Glyoxalase/Bleomycin resistance protein/Dihydroxybiphenyl dioxygenase"/>
    <property type="match status" value="1"/>
</dbReference>
<feature type="domain" description="VOC" evidence="1">
    <location>
        <begin position="4"/>
        <end position="130"/>
    </location>
</feature>